<protein>
    <submittedName>
        <fullName evidence="1">Folate-binding protein</fullName>
    </submittedName>
</protein>
<evidence type="ECO:0000313" key="1">
    <source>
        <dbReference type="EMBL" id="WAJ26610.1"/>
    </source>
</evidence>
<dbReference type="Proteomes" id="UP001163223">
    <property type="component" value="Chromosome"/>
</dbReference>
<organism evidence="1 2">
    <name type="scientific">Antarcticirhabdus aurantiaca</name>
    <dbReference type="NCBI Taxonomy" id="2606717"/>
    <lineage>
        <taxon>Bacteria</taxon>
        <taxon>Pseudomonadati</taxon>
        <taxon>Pseudomonadota</taxon>
        <taxon>Alphaproteobacteria</taxon>
        <taxon>Hyphomicrobiales</taxon>
        <taxon>Aurantimonadaceae</taxon>
        <taxon>Antarcticirhabdus</taxon>
    </lineage>
</organism>
<name>A0ACD4NII1_9HYPH</name>
<gene>
    <name evidence="1" type="ORF">OXU80_17225</name>
</gene>
<evidence type="ECO:0000313" key="2">
    <source>
        <dbReference type="Proteomes" id="UP001163223"/>
    </source>
</evidence>
<accession>A0ACD4NII1</accession>
<proteinExistence type="predicted"/>
<dbReference type="EMBL" id="CP113520">
    <property type="protein sequence ID" value="WAJ26610.1"/>
    <property type="molecule type" value="Genomic_DNA"/>
</dbReference>
<keyword evidence="2" id="KW-1185">Reference proteome</keyword>
<sequence length="290" mass="31037">MSFARVADRSTLVVSGEPAEDFLQNLVTADIAGIPPGEARPSALLTPQGKILFDFLVSRAQAGFRIEVAASARADLVKRLTLYRLRTKVAIEPEDAPVSALWDEGDAPRPGFARDRRFPDEPVWRAYDEAAIAGLVEARAEDFRALRLRSGVVEAEADFPASDVFPHDVLLDQNGGVSFKKGCYVGQEVVSRMQHRGTARRRLMLASGERHLTPGSDVLADGRAIGTLWSAVGTEGVALVRLDRLVDAMGAGATLAVDGVPVELRLPSWAGFDLPAPGESAATGPEGREA</sequence>
<reference evidence="1" key="1">
    <citation type="submission" date="2022-11" db="EMBL/GenBank/DDBJ databases">
        <title>beta-Carotene-producing bacterium, Jeongeuplla avenae sp. nov., alleviates the salt stress of Arabidopsis seedlings.</title>
        <authorList>
            <person name="Jiang L."/>
            <person name="Lee J."/>
        </authorList>
    </citation>
    <scope>NUCLEOTIDE SEQUENCE</scope>
    <source>
        <strain evidence="1">DY_R2A_6</strain>
    </source>
</reference>